<feature type="transmembrane region" description="Helical" evidence="2">
    <location>
        <begin position="81"/>
        <end position="103"/>
    </location>
</feature>
<evidence type="ECO:0000256" key="2">
    <source>
        <dbReference type="SAM" id="Phobius"/>
    </source>
</evidence>
<proteinExistence type="predicted"/>
<keyword evidence="4" id="KW-1185">Reference proteome</keyword>
<feature type="transmembrane region" description="Helical" evidence="2">
    <location>
        <begin position="7"/>
        <end position="28"/>
    </location>
</feature>
<evidence type="ECO:0000313" key="3">
    <source>
        <dbReference type="EMBL" id="GBG34512.1"/>
    </source>
</evidence>
<sequence>MGGVSWVSHVGSIFIMACAVISFAGVWWNIDDTEFIHIVGDDALDTQWAYGAMVSSAVALAFSVLSVCLSFAADFGDTKELFYATAVSHAGTAAAATAAFGMVVSHTWDLRDLFPNTHFGFSWGFAFEIITAGLAIIFIFISAAAAHAESKPRRNSHLDKNQWHNDAPQNQA</sequence>
<feature type="region of interest" description="Disordered" evidence="1">
    <location>
        <begin position="153"/>
        <end position="172"/>
    </location>
</feature>
<organism evidence="3 4">
    <name type="scientific">Hondaea fermentalgiana</name>
    <dbReference type="NCBI Taxonomy" id="2315210"/>
    <lineage>
        <taxon>Eukaryota</taxon>
        <taxon>Sar</taxon>
        <taxon>Stramenopiles</taxon>
        <taxon>Bigyra</taxon>
        <taxon>Labyrinthulomycetes</taxon>
        <taxon>Thraustochytrida</taxon>
        <taxon>Thraustochytriidae</taxon>
        <taxon>Hondaea</taxon>
    </lineage>
</organism>
<reference evidence="3 4" key="1">
    <citation type="submission" date="2017-12" db="EMBL/GenBank/DDBJ databases">
        <title>Sequencing, de novo assembly and annotation of complete genome of a new Thraustochytrid species, strain FCC1311.</title>
        <authorList>
            <person name="Sedici K."/>
            <person name="Godart F."/>
            <person name="Aiese Cigliano R."/>
            <person name="Sanseverino W."/>
            <person name="Barakat M."/>
            <person name="Ortet P."/>
            <person name="Marechal E."/>
            <person name="Cagnac O."/>
            <person name="Amato A."/>
        </authorList>
    </citation>
    <scope>NUCLEOTIDE SEQUENCE [LARGE SCALE GENOMIC DNA]</scope>
</reference>
<dbReference type="InParanoid" id="A0A2R5GUI2"/>
<evidence type="ECO:0000313" key="4">
    <source>
        <dbReference type="Proteomes" id="UP000241890"/>
    </source>
</evidence>
<name>A0A2R5GUI2_9STRA</name>
<keyword evidence="2" id="KW-0812">Transmembrane</keyword>
<accession>A0A2R5GUI2</accession>
<gene>
    <name evidence="3" type="ORF">FCC1311_107362</name>
</gene>
<feature type="compositionally biased region" description="Basic and acidic residues" evidence="1">
    <location>
        <begin position="153"/>
        <end position="163"/>
    </location>
</feature>
<comment type="caution">
    <text evidence="3">The sequence shown here is derived from an EMBL/GenBank/DDBJ whole genome shotgun (WGS) entry which is preliminary data.</text>
</comment>
<keyword evidence="2" id="KW-0472">Membrane</keyword>
<keyword evidence="2" id="KW-1133">Transmembrane helix</keyword>
<dbReference type="EMBL" id="BEYU01000198">
    <property type="protein sequence ID" value="GBG34512.1"/>
    <property type="molecule type" value="Genomic_DNA"/>
</dbReference>
<dbReference type="Proteomes" id="UP000241890">
    <property type="component" value="Unassembled WGS sequence"/>
</dbReference>
<evidence type="ECO:0000256" key="1">
    <source>
        <dbReference type="SAM" id="MobiDB-lite"/>
    </source>
</evidence>
<dbReference type="AlphaFoldDB" id="A0A2R5GUI2"/>
<protein>
    <submittedName>
        <fullName evidence="3">Uncharacterized protein</fullName>
    </submittedName>
</protein>
<feature type="transmembrane region" description="Helical" evidence="2">
    <location>
        <begin position="48"/>
        <end position="69"/>
    </location>
</feature>
<feature type="transmembrane region" description="Helical" evidence="2">
    <location>
        <begin position="123"/>
        <end position="146"/>
    </location>
</feature>